<dbReference type="SUPFAM" id="SSF52266">
    <property type="entry name" value="SGNH hydrolase"/>
    <property type="match status" value="1"/>
</dbReference>
<dbReference type="InterPro" id="IPR013830">
    <property type="entry name" value="SGNH_hydro"/>
</dbReference>
<dbReference type="AlphaFoldDB" id="A0A2J7Q095"/>
<dbReference type="EMBL" id="NEVH01019995">
    <property type="protein sequence ID" value="PNF22004.1"/>
    <property type="molecule type" value="Genomic_DNA"/>
</dbReference>
<dbReference type="InParanoid" id="A0A2J7Q095"/>
<sequence>MAGPSTSRALTEVEQVTALNEVLDDETLSNCSSDDESASDYDYTQLVPPAAKPAASIAEIQGAHIIRLHQLDVKLENTLQEIEEIRRKNRSLEEQLLGARAGCEAGMRDAVRKQHKDAGCLVLGDSVIRNMESERVRVQCFPGNRTEQLQRVMGNQELESPDTVVFHVGTNDIRRSANLDYVMEDAYDLVNKAKTNFPKSKLVLSGVLRRRDVSWRRIGAINSRYDWIAKTLGVTFVDLNSWVEDWDFGRDGLHMNRSGTRRLSQLYSRVCGFSGGGQKSKE</sequence>
<evidence type="ECO:0000259" key="2">
    <source>
        <dbReference type="Pfam" id="PF13472"/>
    </source>
</evidence>
<evidence type="ECO:0000256" key="1">
    <source>
        <dbReference type="SAM" id="Coils"/>
    </source>
</evidence>
<dbReference type="STRING" id="105785.A0A2J7Q095"/>
<comment type="caution">
    <text evidence="3">The sequence shown here is derived from an EMBL/GenBank/DDBJ whole genome shotgun (WGS) entry which is preliminary data.</text>
</comment>
<keyword evidence="4" id="KW-1185">Reference proteome</keyword>
<dbReference type="Gene3D" id="3.40.50.1110">
    <property type="entry name" value="SGNH hydrolase"/>
    <property type="match status" value="1"/>
</dbReference>
<feature type="domain" description="SGNH hydrolase-type esterase" evidence="2">
    <location>
        <begin position="129"/>
        <end position="261"/>
    </location>
</feature>
<name>A0A2J7Q095_9NEOP</name>
<reference evidence="3 4" key="1">
    <citation type="submission" date="2017-12" db="EMBL/GenBank/DDBJ databases">
        <title>Hemimetabolous genomes reveal molecular basis of termite eusociality.</title>
        <authorList>
            <person name="Harrison M.C."/>
            <person name="Jongepier E."/>
            <person name="Robertson H.M."/>
            <person name="Arning N."/>
            <person name="Bitard-Feildel T."/>
            <person name="Chao H."/>
            <person name="Childers C.P."/>
            <person name="Dinh H."/>
            <person name="Doddapaneni H."/>
            <person name="Dugan S."/>
            <person name="Gowin J."/>
            <person name="Greiner C."/>
            <person name="Han Y."/>
            <person name="Hu H."/>
            <person name="Hughes D.S.T."/>
            <person name="Huylmans A.-K."/>
            <person name="Kemena C."/>
            <person name="Kremer L.P.M."/>
            <person name="Lee S.L."/>
            <person name="Lopez-Ezquerra A."/>
            <person name="Mallet L."/>
            <person name="Monroy-Kuhn J.M."/>
            <person name="Moser A."/>
            <person name="Murali S.C."/>
            <person name="Muzny D.M."/>
            <person name="Otani S."/>
            <person name="Piulachs M.-D."/>
            <person name="Poelchau M."/>
            <person name="Qu J."/>
            <person name="Schaub F."/>
            <person name="Wada-Katsumata A."/>
            <person name="Worley K.C."/>
            <person name="Xie Q."/>
            <person name="Ylla G."/>
            <person name="Poulsen M."/>
            <person name="Gibbs R.A."/>
            <person name="Schal C."/>
            <person name="Richards S."/>
            <person name="Belles X."/>
            <person name="Korb J."/>
            <person name="Bornberg-Bauer E."/>
        </authorList>
    </citation>
    <scope>NUCLEOTIDE SEQUENCE [LARGE SCALE GENOMIC DNA]</scope>
    <source>
        <tissue evidence="3">Whole body</tissue>
    </source>
</reference>
<dbReference type="Pfam" id="PF13472">
    <property type="entry name" value="Lipase_GDSL_2"/>
    <property type="match status" value="1"/>
</dbReference>
<evidence type="ECO:0000313" key="4">
    <source>
        <dbReference type="Proteomes" id="UP000235965"/>
    </source>
</evidence>
<proteinExistence type="predicted"/>
<dbReference type="InterPro" id="IPR036514">
    <property type="entry name" value="SGNH_hydro_sf"/>
</dbReference>
<accession>A0A2J7Q095</accession>
<feature type="coiled-coil region" evidence="1">
    <location>
        <begin position="68"/>
        <end position="102"/>
    </location>
</feature>
<dbReference type="Proteomes" id="UP000235965">
    <property type="component" value="Unassembled WGS sequence"/>
</dbReference>
<gene>
    <name evidence="3" type="ORF">B7P43_G17607</name>
</gene>
<protein>
    <recommendedName>
        <fullName evidence="2">SGNH hydrolase-type esterase domain-containing protein</fullName>
    </recommendedName>
</protein>
<organism evidence="3 4">
    <name type="scientific">Cryptotermes secundus</name>
    <dbReference type="NCBI Taxonomy" id="105785"/>
    <lineage>
        <taxon>Eukaryota</taxon>
        <taxon>Metazoa</taxon>
        <taxon>Ecdysozoa</taxon>
        <taxon>Arthropoda</taxon>
        <taxon>Hexapoda</taxon>
        <taxon>Insecta</taxon>
        <taxon>Pterygota</taxon>
        <taxon>Neoptera</taxon>
        <taxon>Polyneoptera</taxon>
        <taxon>Dictyoptera</taxon>
        <taxon>Blattodea</taxon>
        <taxon>Blattoidea</taxon>
        <taxon>Termitoidae</taxon>
        <taxon>Kalotermitidae</taxon>
        <taxon>Cryptotermitinae</taxon>
        <taxon>Cryptotermes</taxon>
    </lineage>
</organism>
<evidence type="ECO:0000313" key="3">
    <source>
        <dbReference type="EMBL" id="PNF22004.1"/>
    </source>
</evidence>
<keyword evidence="1" id="KW-0175">Coiled coil</keyword>